<feature type="compositionally biased region" description="Low complexity" evidence="1">
    <location>
        <begin position="1596"/>
        <end position="1614"/>
    </location>
</feature>
<feature type="region of interest" description="Disordered" evidence="1">
    <location>
        <begin position="764"/>
        <end position="833"/>
    </location>
</feature>
<dbReference type="InterPro" id="IPR015915">
    <property type="entry name" value="Kelch-typ_b-propeller"/>
</dbReference>
<feature type="region of interest" description="Disordered" evidence="1">
    <location>
        <begin position="461"/>
        <end position="506"/>
    </location>
</feature>
<evidence type="ECO:0000313" key="2">
    <source>
        <dbReference type="EMBL" id="KAE8253672.1"/>
    </source>
</evidence>
<dbReference type="PANTHER" id="PTHR43503:SF2">
    <property type="entry name" value="NEGATIVE REGULATOR OF SPORULATION MDS3-RELATED"/>
    <property type="match status" value="1"/>
</dbReference>
<protein>
    <recommendedName>
        <fullName evidence="4">BTB domain-containing protein</fullName>
    </recommendedName>
</protein>
<dbReference type="Gene3D" id="2.120.10.80">
    <property type="entry name" value="Kelch-type beta propeller"/>
    <property type="match status" value="1"/>
</dbReference>
<dbReference type="GO" id="GO:0005739">
    <property type="term" value="C:mitochondrion"/>
    <property type="evidence" value="ECO:0007669"/>
    <property type="project" value="TreeGrafter"/>
</dbReference>
<feature type="region of interest" description="Disordered" evidence="1">
    <location>
        <begin position="1636"/>
        <end position="1795"/>
    </location>
</feature>
<accession>A0A8X7MYQ8</accession>
<sequence length="1795" mass="187576">MEWVKHSAPGINSCGVPHIAGDSTSVNECAYSARPPARRPSRSRPPLQPCARLAGSLRRLRNEQERRTAQICKQGRRRRAGQLKITSHHSEQYRPSLPQSPCFDLTYFLLSPGSKMDRQHPLIAFASRWHACSGDVPPPLVGASITFVEVPRASPRKPPSTALQTSASSTAELQDADPSAFASVLQAPIASFARLYVFGGRLVTTRRMVADLWYLDLETLIWTKVSSTAPATASQLSETQTAPKTTPSPRYFHSANVWDNKLIIFGGMGHQAAGTARSDQLVNDSISSAEGGSSNSGKGSAQNHEDLCVLDDMLAFDLATNVWNFSFAANPSPSYPNTMQPIARYAHLASISSEFLIVLGGQNASNAYIERIDIFHLSSRTWVGSQTLAKQCGSYRSLVASPQLVVSAGSRAPIEDTQAASQLANLSQGASTYASTTRAQSIASETPSYSTHASMDTVAFDADRDRHRSDSTASRPSFLSVSSGTANHFTSSPSPTHPNFASDATSFRSGASESTVSLLKSMPGPGTSISLSGLVGNPAQASSANLSLNSHAGSSVQGTSQVDSEDGNLAVGFGSLSASLANGISRSDGLSQPPVPTYTLPMSITTQPPTSGGDACPLQFTVREPREDPDGAEKASAWSAPPLYLYSNYHFTDVKREIEVVSVDMRQRAKEGATSHSKDTSNNIDVSLRFQEISSAMRGTMLPPGLRFPTGAVVGEHLIVSGTYLANTSQSFSIWSLHLPTLIWTRIDLGSVLSTGSWNRAVVWPGTTGDRGFRTRSSRAENGSGPDHGSGRAPGQGHAQHGSGQSGSSVGPSSHTGASADPSTFGAGSEDILPPTDLEDGSVLIRPPFTGNKLVILGHRGRDLVNDYNHRQVNCDHVIIVDLESWGVYQPPCPPFAASDTGGLSTVTLSDSGQQAAFQRSESADQSVARATELGLAKLRSSSQGGLVPLSFSTPGFAGEPVGATPASTIAKDNRPLRSALSPFETRLRSDSTATTSSANSAKSRGQSSVTSSGVSSSKDDAGSESLTSQDASGTVDHATETGRSGEAPWASSTEASSTSLPFAPFSFGGRGDFEIICSDGLWIGCDRIVLERRWPWFAERMKDFRRRAKRFAASPLGSSHQAAFTPLSNRGGGDAVDGSTVAQVGSAEEMDRTVTQSESVSQQGRARTDPVIRLSSSVDRELGSQTAARSASALAAAAGRSRGFTTSVLPPNGAAASGKPDLRSGKDLGNSASLLPRRSPDPRMTPRHLVLPEPSPIVLAMLEFLYTRSVCTALQRHPIVLASLLVLGTTYDLADLVQWCVHAAHVVISSELSAPASDSRHVSRNVTPTSMSLPSFAKSPSGAFGPEVYAGSALNSNDSIRNDLSIEQRHRYAVLLFEAATLCGSEALQIRALRTVMGLNKYEVGRQTVESQRRRTGAGSPGGGDGSEFIVDGMGRPEHGRNRASTTASTVPNPRSTIAGVGLSTRTDHQYPQNDGRPSLEESAGASFGLMPNAGPHRSAGTGIPATGSSMGPMRPRATTGPTKSDVLAGRTSLSGGSQLRNGLSDLGMAPQTQLSPVTGVGAGTGTISSRVMGSRKRFSLFGRAMGSSSGGGATSTSPNPSPSTSNVDVNSTLGDGGESVGNAYEHGLAFADQLRESSTDSLGRPSGETYGLPLTSPSISGEGSGSYMSRMMGNGAAMQQARQVAVARSDSATGSIGQASNPPSVSETPISPPRTSSQPRAIRGLSTSSRTPRGSSGPPSSNLGPGPTSSTNSNSSGAGGSGEQGDSRKTGPGVPPSGLVARLVREREASGGS</sequence>
<feature type="compositionally biased region" description="Polar residues" evidence="1">
    <location>
        <begin position="471"/>
        <end position="506"/>
    </location>
</feature>
<feature type="compositionally biased region" description="Polar residues" evidence="1">
    <location>
        <begin position="1154"/>
        <end position="1166"/>
    </location>
</feature>
<feature type="compositionally biased region" description="Low complexity" evidence="1">
    <location>
        <begin position="1725"/>
        <end position="1758"/>
    </location>
</feature>
<dbReference type="GO" id="GO:0045454">
    <property type="term" value="P:cell redox homeostasis"/>
    <property type="evidence" value="ECO:0007669"/>
    <property type="project" value="TreeGrafter"/>
</dbReference>
<feature type="compositionally biased region" description="Basic and acidic residues" evidence="1">
    <location>
        <begin position="1785"/>
        <end position="1795"/>
    </location>
</feature>
<reference evidence="2" key="2">
    <citation type="journal article" date="2019" name="IMA Fungus">
        <title>Genome sequencing and comparison of five Tilletia species to identify candidate genes for the detection of regulated species infecting wheat.</title>
        <authorList>
            <person name="Nguyen H.D.T."/>
            <person name="Sultana T."/>
            <person name="Kesanakurti P."/>
            <person name="Hambleton S."/>
        </authorList>
    </citation>
    <scope>NUCLEOTIDE SEQUENCE</scope>
    <source>
        <strain evidence="2">DAOMC 236426</strain>
    </source>
</reference>
<reference evidence="2" key="1">
    <citation type="submission" date="2016-04" db="EMBL/GenBank/DDBJ databases">
        <authorList>
            <person name="Nguyen H.D."/>
            <person name="Samba Siva P."/>
            <person name="Cullis J."/>
            <person name="Levesque C.A."/>
            <person name="Hambleton S."/>
        </authorList>
    </citation>
    <scope>NUCLEOTIDE SEQUENCE</scope>
    <source>
        <strain evidence="2">DAOMC 236426</strain>
    </source>
</reference>
<dbReference type="GO" id="GO:0005829">
    <property type="term" value="C:cytosol"/>
    <property type="evidence" value="ECO:0007669"/>
    <property type="project" value="TreeGrafter"/>
</dbReference>
<feature type="compositionally biased region" description="Low complexity" evidence="1">
    <location>
        <begin position="991"/>
        <end position="1017"/>
    </location>
</feature>
<feature type="region of interest" description="Disordered" evidence="1">
    <location>
        <begin position="963"/>
        <end position="1056"/>
    </location>
</feature>
<feature type="compositionally biased region" description="Basic and acidic residues" evidence="1">
    <location>
        <begin position="461"/>
        <end position="470"/>
    </location>
</feature>
<organism evidence="2 3">
    <name type="scientific">Tilletia controversa</name>
    <name type="common">dwarf bunt fungus</name>
    <dbReference type="NCBI Taxonomy" id="13291"/>
    <lineage>
        <taxon>Eukaryota</taxon>
        <taxon>Fungi</taxon>
        <taxon>Dikarya</taxon>
        <taxon>Basidiomycota</taxon>
        <taxon>Ustilaginomycotina</taxon>
        <taxon>Exobasidiomycetes</taxon>
        <taxon>Tilletiales</taxon>
        <taxon>Tilletiaceae</taxon>
        <taxon>Tilletia</taxon>
    </lineage>
</organism>
<gene>
    <name evidence="2" type="ORF">A4X06_0g1283</name>
</gene>
<evidence type="ECO:0000256" key="1">
    <source>
        <dbReference type="SAM" id="MobiDB-lite"/>
    </source>
</evidence>
<proteinExistence type="predicted"/>
<dbReference type="Proteomes" id="UP000077684">
    <property type="component" value="Unassembled WGS sequence"/>
</dbReference>
<feature type="region of interest" description="Disordered" evidence="1">
    <location>
        <begin position="1206"/>
        <end position="1249"/>
    </location>
</feature>
<dbReference type="PANTHER" id="PTHR43503">
    <property type="entry name" value="MCG48959-RELATED"/>
    <property type="match status" value="1"/>
</dbReference>
<feature type="compositionally biased region" description="Low complexity" evidence="1">
    <location>
        <begin position="1678"/>
        <end position="1690"/>
    </location>
</feature>
<name>A0A8X7MYQ8_9BASI</name>
<evidence type="ECO:0000313" key="3">
    <source>
        <dbReference type="Proteomes" id="UP000077684"/>
    </source>
</evidence>
<feature type="compositionally biased region" description="Polar residues" evidence="1">
    <location>
        <begin position="1533"/>
        <end position="1543"/>
    </location>
</feature>
<feature type="region of interest" description="Disordered" evidence="1">
    <location>
        <begin position="1584"/>
        <end position="1622"/>
    </location>
</feature>
<dbReference type="SUPFAM" id="SSF117281">
    <property type="entry name" value="Kelch motif"/>
    <property type="match status" value="1"/>
</dbReference>
<feature type="compositionally biased region" description="Low complexity" evidence="1">
    <location>
        <begin position="795"/>
        <end position="815"/>
    </location>
</feature>
<feature type="region of interest" description="Disordered" evidence="1">
    <location>
        <begin position="1144"/>
        <end position="1171"/>
    </location>
</feature>
<dbReference type="EMBL" id="LWDE02000080">
    <property type="protein sequence ID" value="KAE8253672.1"/>
    <property type="molecule type" value="Genomic_DNA"/>
</dbReference>
<feature type="compositionally biased region" description="Polar residues" evidence="1">
    <location>
        <begin position="1692"/>
        <end position="1721"/>
    </location>
</feature>
<feature type="region of interest" description="Disordered" evidence="1">
    <location>
        <begin position="1409"/>
        <end position="1543"/>
    </location>
</feature>
<evidence type="ECO:0008006" key="4">
    <source>
        <dbReference type="Google" id="ProtNLM"/>
    </source>
</evidence>
<keyword evidence="3" id="KW-1185">Reference proteome</keyword>
<comment type="caution">
    <text evidence="2">The sequence shown here is derived from an EMBL/GenBank/DDBJ whole genome shotgun (WGS) entry which is preliminary data.</text>
</comment>
<feature type="compositionally biased region" description="Polar residues" evidence="1">
    <location>
        <begin position="1444"/>
        <end position="1457"/>
    </location>
</feature>